<protein>
    <submittedName>
        <fullName evidence="1">Uncharacterized protein</fullName>
    </submittedName>
</protein>
<dbReference type="HOGENOM" id="CLU_1120445_0_0_1"/>
<dbReference type="STRING" id="913774.A0A0C3CS25"/>
<evidence type="ECO:0000313" key="1">
    <source>
        <dbReference type="EMBL" id="KIM92482.1"/>
    </source>
</evidence>
<proteinExistence type="predicted"/>
<evidence type="ECO:0000313" key="2">
    <source>
        <dbReference type="Proteomes" id="UP000054321"/>
    </source>
</evidence>
<gene>
    <name evidence="1" type="ORF">OIDMADRAFT_62558</name>
</gene>
<name>A0A0C3CS25_OIDMZ</name>
<accession>A0A0C3CS25</accession>
<dbReference type="EMBL" id="KN832945">
    <property type="protein sequence ID" value="KIM92482.1"/>
    <property type="molecule type" value="Genomic_DNA"/>
</dbReference>
<reference evidence="2" key="2">
    <citation type="submission" date="2015-01" db="EMBL/GenBank/DDBJ databases">
        <title>Evolutionary Origins and Diversification of the Mycorrhizal Mutualists.</title>
        <authorList>
            <consortium name="DOE Joint Genome Institute"/>
            <consortium name="Mycorrhizal Genomics Consortium"/>
            <person name="Kohler A."/>
            <person name="Kuo A."/>
            <person name="Nagy L.G."/>
            <person name="Floudas D."/>
            <person name="Copeland A."/>
            <person name="Barry K.W."/>
            <person name="Cichocki N."/>
            <person name="Veneault-Fourrey C."/>
            <person name="LaButti K."/>
            <person name="Lindquist E.A."/>
            <person name="Lipzen A."/>
            <person name="Lundell T."/>
            <person name="Morin E."/>
            <person name="Murat C."/>
            <person name="Riley R."/>
            <person name="Ohm R."/>
            <person name="Sun H."/>
            <person name="Tunlid A."/>
            <person name="Henrissat B."/>
            <person name="Grigoriev I.V."/>
            <person name="Hibbett D.S."/>
            <person name="Martin F."/>
        </authorList>
    </citation>
    <scope>NUCLEOTIDE SEQUENCE [LARGE SCALE GENOMIC DNA]</scope>
    <source>
        <strain evidence="2">Zn</strain>
    </source>
</reference>
<dbReference type="InParanoid" id="A0A0C3CS25"/>
<dbReference type="AlphaFoldDB" id="A0A0C3CS25"/>
<sequence>MAWVSNTTDSRYIVTANLCGLSTIARRFQRLGTAYQLIMDQIDLACPLKQVLQRSNPASRLYAFACNLADDPGYVCFKQTSSFEPTVRAALARFLCIELRHTVQAESRDSQLTALIPMESRRMPGLLLADISLAAPLPAQGMLLQYRRGVFMFNSICAYGPDIKFHRGHESCPVLGPPPTLTRVEQRRKRKMQDELAFDYKFTDVDYLLNAGQLDRAVGILSNVRKRLRLVYKAAKEAQAADPDPVGV</sequence>
<dbReference type="OrthoDB" id="10465101at2759"/>
<keyword evidence="2" id="KW-1185">Reference proteome</keyword>
<reference evidence="1 2" key="1">
    <citation type="submission" date="2014-04" db="EMBL/GenBank/DDBJ databases">
        <authorList>
            <consortium name="DOE Joint Genome Institute"/>
            <person name="Kuo A."/>
            <person name="Martino E."/>
            <person name="Perotto S."/>
            <person name="Kohler A."/>
            <person name="Nagy L.G."/>
            <person name="Floudas D."/>
            <person name="Copeland A."/>
            <person name="Barry K.W."/>
            <person name="Cichocki N."/>
            <person name="Veneault-Fourrey C."/>
            <person name="LaButti K."/>
            <person name="Lindquist E.A."/>
            <person name="Lipzen A."/>
            <person name="Lundell T."/>
            <person name="Morin E."/>
            <person name="Murat C."/>
            <person name="Sun H."/>
            <person name="Tunlid A."/>
            <person name="Henrissat B."/>
            <person name="Grigoriev I.V."/>
            <person name="Hibbett D.S."/>
            <person name="Martin F."/>
            <person name="Nordberg H.P."/>
            <person name="Cantor M.N."/>
            <person name="Hua S.X."/>
        </authorList>
    </citation>
    <scope>NUCLEOTIDE SEQUENCE [LARGE SCALE GENOMIC DNA]</scope>
    <source>
        <strain evidence="1 2">Zn</strain>
    </source>
</reference>
<dbReference type="Proteomes" id="UP000054321">
    <property type="component" value="Unassembled WGS sequence"/>
</dbReference>
<organism evidence="1 2">
    <name type="scientific">Oidiodendron maius (strain Zn)</name>
    <dbReference type="NCBI Taxonomy" id="913774"/>
    <lineage>
        <taxon>Eukaryota</taxon>
        <taxon>Fungi</taxon>
        <taxon>Dikarya</taxon>
        <taxon>Ascomycota</taxon>
        <taxon>Pezizomycotina</taxon>
        <taxon>Leotiomycetes</taxon>
        <taxon>Leotiomycetes incertae sedis</taxon>
        <taxon>Myxotrichaceae</taxon>
        <taxon>Oidiodendron</taxon>
    </lineage>
</organism>